<evidence type="ECO:0000313" key="7">
    <source>
        <dbReference type="Proteomes" id="UP000215033"/>
    </source>
</evidence>
<proteinExistence type="predicted"/>
<organism evidence="5 8">
    <name type="scientific">Neisseria zoodegmatis</name>
    <dbReference type="NCBI Taxonomy" id="326523"/>
    <lineage>
        <taxon>Bacteria</taxon>
        <taxon>Pseudomonadati</taxon>
        <taxon>Pseudomonadota</taxon>
        <taxon>Betaproteobacteria</taxon>
        <taxon>Neisseriales</taxon>
        <taxon>Neisseriaceae</taxon>
        <taxon>Neisseria</taxon>
    </lineage>
</organism>
<evidence type="ECO:0000313" key="6">
    <source>
        <dbReference type="Proteomes" id="UP000193466"/>
    </source>
</evidence>
<evidence type="ECO:0000259" key="2">
    <source>
        <dbReference type="Pfam" id="PF08332"/>
    </source>
</evidence>
<dbReference type="EMBL" id="MTBM01000007">
    <property type="protein sequence ID" value="OSI10112.1"/>
    <property type="molecule type" value="Genomic_DNA"/>
</dbReference>
<reference evidence="3 6" key="1">
    <citation type="submission" date="2017-01" db="EMBL/GenBank/DDBJ databases">
        <authorList>
            <person name="Wolfgang W.J."/>
            <person name="Cole J."/>
            <person name="Wroblewski D."/>
            <person name="Mcginnis J."/>
            <person name="Musser K.A."/>
        </authorList>
    </citation>
    <scope>NUCLEOTIDE SEQUENCE [LARGE SCALE GENOMIC DNA]</scope>
    <source>
        <strain evidence="3 6">DSM 21643</strain>
    </source>
</reference>
<dbReference type="RefSeq" id="WP_085363655.1">
    <property type="nucleotide sequence ID" value="NZ_LT906434.1"/>
</dbReference>
<keyword evidence="1" id="KW-0732">Signal</keyword>
<reference evidence="5 8" key="3">
    <citation type="submission" date="2018-06" db="EMBL/GenBank/DDBJ databases">
        <authorList>
            <consortium name="Pathogen Informatics"/>
            <person name="Doyle S."/>
        </authorList>
    </citation>
    <scope>NUCLEOTIDE SEQUENCE [LARGE SCALE GENOMIC DNA]</scope>
    <source>
        <strain evidence="5 8">NCTC12229</strain>
    </source>
</reference>
<dbReference type="Gene3D" id="3.10.450.50">
    <property type="match status" value="1"/>
</dbReference>
<dbReference type="OrthoDB" id="953853at2"/>
<reference evidence="4 7" key="2">
    <citation type="submission" date="2017-06" db="EMBL/GenBank/DDBJ databases">
        <authorList>
            <consortium name="Pathogen Informatics"/>
        </authorList>
    </citation>
    <scope>NUCLEOTIDE SEQUENCE [LARGE SCALE GENOMIC DNA]</scope>
    <source>
        <strain evidence="4 7">NCTC12230</strain>
    </source>
</reference>
<evidence type="ECO:0000313" key="8">
    <source>
        <dbReference type="Proteomes" id="UP000254055"/>
    </source>
</evidence>
<keyword evidence="6" id="KW-1185">Reference proteome</keyword>
<dbReference type="EMBL" id="LT906434">
    <property type="protein sequence ID" value="SNU80360.1"/>
    <property type="molecule type" value="Genomic_DNA"/>
</dbReference>
<evidence type="ECO:0000313" key="3">
    <source>
        <dbReference type="EMBL" id="OSI10112.1"/>
    </source>
</evidence>
<gene>
    <name evidence="3" type="ORF">BWD10_06790</name>
    <name evidence="5" type="ORF">NCTC12229_00018</name>
    <name evidence="4" type="ORF">SAMEA4504057_01876</name>
</gene>
<dbReference type="PIRSF" id="PIRSF028470">
    <property type="entry name" value="UCP028470"/>
    <property type="match status" value="1"/>
</dbReference>
<dbReference type="Pfam" id="PF08332">
    <property type="entry name" value="CaMKII_AD"/>
    <property type="match status" value="1"/>
</dbReference>
<dbReference type="InterPro" id="IPR032710">
    <property type="entry name" value="NTF2-like_dom_sf"/>
</dbReference>
<name>A0A1X3CR98_9NEIS</name>
<evidence type="ECO:0000256" key="1">
    <source>
        <dbReference type="SAM" id="SignalP"/>
    </source>
</evidence>
<dbReference type="InterPro" id="IPR013543">
    <property type="entry name" value="Ca/CaM-dep_prot_kinase-assoc"/>
</dbReference>
<dbReference type="GO" id="GO:0005516">
    <property type="term" value="F:calmodulin binding"/>
    <property type="evidence" value="ECO:0007669"/>
    <property type="project" value="InterPro"/>
</dbReference>
<dbReference type="Proteomes" id="UP000193466">
    <property type="component" value="Unassembled WGS sequence"/>
</dbReference>
<evidence type="ECO:0000313" key="5">
    <source>
        <dbReference type="EMBL" id="SUA35615.1"/>
    </source>
</evidence>
<dbReference type="AlphaFoldDB" id="A0A1X3CR98"/>
<feature type="chain" id="PRO_5044568038" evidence="1">
    <location>
        <begin position="20"/>
        <end position="164"/>
    </location>
</feature>
<accession>A0A1X3CR98</accession>
<dbReference type="SUPFAM" id="SSF54427">
    <property type="entry name" value="NTF2-like"/>
    <property type="match status" value="1"/>
</dbReference>
<dbReference type="InterPro" id="IPR016887">
    <property type="entry name" value="UCP028470_steroid_isom-rel"/>
</dbReference>
<feature type="domain" description="Calcium/calmodulin-dependent protein kinase II association-domain" evidence="2">
    <location>
        <begin position="39"/>
        <end position="156"/>
    </location>
</feature>
<dbReference type="Proteomes" id="UP000254055">
    <property type="component" value="Unassembled WGS sequence"/>
</dbReference>
<dbReference type="Proteomes" id="UP000215033">
    <property type="component" value="Chromosome 1"/>
</dbReference>
<dbReference type="PROSITE" id="PS51257">
    <property type="entry name" value="PROKAR_LIPOPROTEIN"/>
    <property type="match status" value="1"/>
</dbReference>
<dbReference type="KEGG" id="nzo:SAMEA4504057_1876"/>
<evidence type="ECO:0000313" key="4">
    <source>
        <dbReference type="EMBL" id="SNU80360.1"/>
    </source>
</evidence>
<protein>
    <submittedName>
        <fullName evidence="3">DUF4440 domain-containing protein</fullName>
    </submittedName>
    <submittedName>
        <fullName evidence="5">Uncharacterized protein conserved in bacteria with a cystatin-like fold</fullName>
    </submittedName>
</protein>
<sequence length="164" mass="17836">MKMSLLAVLAMSSVLAACAGSGKGKLPSTDTVSCKAVSKQEIAALFDRWNNSLKTGDPKQVVANYAPGSILLPTVSNKPRLTPEEKEDYFTHFLSHKPVGSIDMSHIQIGCNLAMDNGLYTFTYADGTKHSGRYTFTYGWDGNAWLISSHHSSLMPEKPGKSKH</sequence>
<dbReference type="GO" id="GO:0004683">
    <property type="term" value="F:calcium/calmodulin-dependent protein kinase activity"/>
    <property type="evidence" value="ECO:0007669"/>
    <property type="project" value="InterPro"/>
</dbReference>
<dbReference type="EMBL" id="UGRS01000001">
    <property type="protein sequence ID" value="SUA35615.1"/>
    <property type="molecule type" value="Genomic_DNA"/>
</dbReference>
<feature type="signal peptide" evidence="1">
    <location>
        <begin position="1"/>
        <end position="19"/>
    </location>
</feature>